<comment type="caution">
    <text evidence="2">The sequence shown here is derived from an EMBL/GenBank/DDBJ whole genome shotgun (WGS) entry which is preliminary data.</text>
</comment>
<proteinExistence type="predicted"/>
<protein>
    <submittedName>
        <fullName evidence="2">Uncharacterized protein</fullName>
    </submittedName>
</protein>
<feature type="region of interest" description="Disordered" evidence="1">
    <location>
        <begin position="32"/>
        <end position="98"/>
    </location>
</feature>
<dbReference type="AlphaFoldDB" id="A0A420J9P8"/>
<sequence>MSTASLPAIRHGFPEYSYSNGCGAPNLPGLTTIAEHLNPDDDSPQAAESSPLLSRSTLSFEPRAYGVRAPSRIKDSSPPPEAPSLGRQVQRLNGETNG</sequence>
<evidence type="ECO:0000256" key="1">
    <source>
        <dbReference type="SAM" id="MobiDB-lite"/>
    </source>
</evidence>
<evidence type="ECO:0000313" key="2">
    <source>
        <dbReference type="EMBL" id="RKF83520.1"/>
    </source>
</evidence>
<organism evidence="2 3">
    <name type="scientific">Golovinomyces cichoracearum</name>
    <dbReference type="NCBI Taxonomy" id="62708"/>
    <lineage>
        <taxon>Eukaryota</taxon>
        <taxon>Fungi</taxon>
        <taxon>Dikarya</taxon>
        <taxon>Ascomycota</taxon>
        <taxon>Pezizomycotina</taxon>
        <taxon>Leotiomycetes</taxon>
        <taxon>Erysiphales</taxon>
        <taxon>Erysiphaceae</taxon>
        <taxon>Golovinomyces</taxon>
    </lineage>
</organism>
<reference evidence="2 3" key="1">
    <citation type="journal article" date="2018" name="BMC Genomics">
        <title>Comparative genome analyses reveal sequence features reflecting distinct modes of host-adaptation between dicot and monocot powdery mildew.</title>
        <authorList>
            <person name="Wu Y."/>
            <person name="Ma X."/>
            <person name="Pan Z."/>
            <person name="Kale S.D."/>
            <person name="Song Y."/>
            <person name="King H."/>
            <person name="Zhang Q."/>
            <person name="Presley C."/>
            <person name="Deng X."/>
            <person name="Wei C.I."/>
            <person name="Xiao S."/>
        </authorList>
    </citation>
    <scope>NUCLEOTIDE SEQUENCE [LARGE SCALE GENOMIC DNA]</scope>
    <source>
        <strain evidence="2">UCSC1</strain>
    </source>
</reference>
<evidence type="ECO:0000313" key="3">
    <source>
        <dbReference type="Proteomes" id="UP000285405"/>
    </source>
</evidence>
<gene>
    <name evidence="2" type="ORF">GcC1_002019</name>
</gene>
<dbReference type="EMBL" id="MCBR01000202">
    <property type="protein sequence ID" value="RKF83520.1"/>
    <property type="molecule type" value="Genomic_DNA"/>
</dbReference>
<name>A0A420J9P8_9PEZI</name>
<accession>A0A420J9P8</accession>
<dbReference type="Proteomes" id="UP000285405">
    <property type="component" value="Unassembled WGS sequence"/>
</dbReference>
<feature type="compositionally biased region" description="Polar residues" evidence="1">
    <location>
        <begin position="46"/>
        <end position="59"/>
    </location>
</feature>